<proteinExistence type="predicted"/>
<feature type="region of interest" description="Disordered" evidence="1">
    <location>
        <begin position="1"/>
        <end position="29"/>
    </location>
</feature>
<protein>
    <submittedName>
        <fullName evidence="2">Uncharacterized protein</fullName>
    </submittedName>
</protein>
<accession>A0A9D4GVX3</accession>
<evidence type="ECO:0000313" key="2">
    <source>
        <dbReference type="EMBL" id="KAH3823958.1"/>
    </source>
</evidence>
<dbReference type="EMBL" id="JAIWYP010000005">
    <property type="protein sequence ID" value="KAH3823958.1"/>
    <property type="molecule type" value="Genomic_DNA"/>
</dbReference>
<gene>
    <name evidence="2" type="ORF">DPMN_125783</name>
</gene>
<keyword evidence="3" id="KW-1185">Reference proteome</keyword>
<reference evidence="2" key="1">
    <citation type="journal article" date="2019" name="bioRxiv">
        <title>The Genome of the Zebra Mussel, Dreissena polymorpha: A Resource for Invasive Species Research.</title>
        <authorList>
            <person name="McCartney M.A."/>
            <person name="Auch B."/>
            <person name="Kono T."/>
            <person name="Mallez S."/>
            <person name="Zhang Y."/>
            <person name="Obille A."/>
            <person name="Becker A."/>
            <person name="Abrahante J.E."/>
            <person name="Garbe J."/>
            <person name="Badalamenti J.P."/>
            <person name="Herman A."/>
            <person name="Mangelson H."/>
            <person name="Liachko I."/>
            <person name="Sullivan S."/>
            <person name="Sone E.D."/>
            <person name="Koren S."/>
            <person name="Silverstein K.A.T."/>
            <person name="Beckman K.B."/>
            <person name="Gohl D.M."/>
        </authorList>
    </citation>
    <scope>NUCLEOTIDE SEQUENCE</scope>
    <source>
        <strain evidence="2">Duluth1</strain>
        <tissue evidence="2">Whole animal</tissue>
    </source>
</reference>
<dbReference type="Proteomes" id="UP000828390">
    <property type="component" value="Unassembled WGS sequence"/>
</dbReference>
<comment type="caution">
    <text evidence="2">The sequence shown here is derived from an EMBL/GenBank/DDBJ whole genome shotgun (WGS) entry which is preliminary data.</text>
</comment>
<reference evidence="2" key="2">
    <citation type="submission" date="2020-11" db="EMBL/GenBank/DDBJ databases">
        <authorList>
            <person name="McCartney M.A."/>
            <person name="Auch B."/>
            <person name="Kono T."/>
            <person name="Mallez S."/>
            <person name="Becker A."/>
            <person name="Gohl D.M."/>
            <person name="Silverstein K.A.T."/>
            <person name="Koren S."/>
            <person name="Bechman K.B."/>
            <person name="Herman A."/>
            <person name="Abrahante J.E."/>
            <person name="Garbe J."/>
        </authorList>
    </citation>
    <scope>NUCLEOTIDE SEQUENCE</scope>
    <source>
        <strain evidence="2">Duluth1</strain>
        <tissue evidence="2">Whole animal</tissue>
    </source>
</reference>
<evidence type="ECO:0000256" key="1">
    <source>
        <dbReference type="SAM" id="MobiDB-lite"/>
    </source>
</evidence>
<evidence type="ECO:0000313" key="3">
    <source>
        <dbReference type="Proteomes" id="UP000828390"/>
    </source>
</evidence>
<sequence>MATQTVQETLKSTGRSTLAEGGSKQSSRASNYVGTGIAVFIEARMVWGLSHMYERRQDG</sequence>
<feature type="compositionally biased region" description="Polar residues" evidence="1">
    <location>
        <begin position="1"/>
        <end position="16"/>
    </location>
</feature>
<name>A0A9D4GVX3_DREPO</name>
<organism evidence="2 3">
    <name type="scientific">Dreissena polymorpha</name>
    <name type="common">Zebra mussel</name>
    <name type="synonym">Mytilus polymorpha</name>
    <dbReference type="NCBI Taxonomy" id="45954"/>
    <lineage>
        <taxon>Eukaryota</taxon>
        <taxon>Metazoa</taxon>
        <taxon>Spiralia</taxon>
        <taxon>Lophotrochozoa</taxon>
        <taxon>Mollusca</taxon>
        <taxon>Bivalvia</taxon>
        <taxon>Autobranchia</taxon>
        <taxon>Heteroconchia</taxon>
        <taxon>Euheterodonta</taxon>
        <taxon>Imparidentia</taxon>
        <taxon>Neoheterodontei</taxon>
        <taxon>Myida</taxon>
        <taxon>Dreissenoidea</taxon>
        <taxon>Dreissenidae</taxon>
        <taxon>Dreissena</taxon>
    </lineage>
</organism>
<dbReference type="AlphaFoldDB" id="A0A9D4GVX3"/>